<evidence type="ECO:0000256" key="6">
    <source>
        <dbReference type="SAM" id="MobiDB-lite"/>
    </source>
</evidence>
<name>A0A1H9WDT9_9MICO</name>
<organism evidence="7 8">
    <name type="scientific">Pedococcus cremeus</name>
    <dbReference type="NCBI Taxonomy" id="587636"/>
    <lineage>
        <taxon>Bacteria</taxon>
        <taxon>Bacillati</taxon>
        <taxon>Actinomycetota</taxon>
        <taxon>Actinomycetes</taxon>
        <taxon>Micrococcales</taxon>
        <taxon>Intrasporangiaceae</taxon>
        <taxon>Pedococcus</taxon>
    </lineage>
</organism>
<keyword evidence="1" id="KW-0004">4Fe-4S</keyword>
<keyword evidence="4" id="KW-0408">Iron</keyword>
<dbReference type="InterPro" id="IPR036188">
    <property type="entry name" value="FAD/NAD-bd_sf"/>
</dbReference>
<dbReference type="AlphaFoldDB" id="A0A1H9WDT9"/>
<evidence type="ECO:0000256" key="3">
    <source>
        <dbReference type="ARBA" id="ARBA00023002"/>
    </source>
</evidence>
<protein>
    <submittedName>
        <fullName evidence="7">FAD dependent oxidoreductase</fullName>
    </submittedName>
</protein>
<sequence>MLRSDLRVSRKDIDMPVVSQSDIVVVGGGPAGVSAAVSAARSGASVTLLERYPALGGLASGGMVLVLDDMANGSEISVTGIVSEYVERLGKMGLVVVPPEQDRHSSTETWNKWGRWGTFDFHSHSSPKPICYAAAFDPDGWKRVSNDLVREAGVNLRLHSWFSRPIVEDGRMAGVICETKQGPQAVLADVVVDTTGDIDVASRAGAAYTKDSYLTTLVFRLGGVDTAAAERFEQENPREARAINRKVKRLLGGAWDLWWLKTPVPGVVWCNCPHMTGFDGTDPASLTAAEFEARDKMVAAIDYVRENLPGFENCYLLDVAEQMGVRQTRLLQGEYVVTKEDIVGRVHFADAVARGRDYYTPYRALLPREVDQLLVAGRHYSATPDAQRMSREIPPCMAMGQAAGIAAALAVDKGITVREVEAPLIQSRMREQGADPGDQPAPNASVAEMTEV</sequence>
<evidence type="ECO:0000313" key="8">
    <source>
        <dbReference type="Proteomes" id="UP000199019"/>
    </source>
</evidence>
<evidence type="ECO:0000313" key="7">
    <source>
        <dbReference type="EMBL" id="SES32078.1"/>
    </source>
</evidence>
<evidence type="ECO:0000256" key="1">
    <source>
        <dbReference type="ARBA" id="ARBA00022485"/>
    </source>
</evidence>
<dbReference type="GO" id="GO:0046872">
    <property type="term" value="F:metal ion binding"/>
    <property type="evidence" value="ECO:0007669"/>
    <property type="project" value="UniProtKB-KW"/>
</dbReference>
<keyword evidence="8" id="KW-1185">Reference proteome</keyword>
<keyword evidence="3" id="KW-0560">Oxidoreductase</keyword>
<dbReference type="PANTHER" id="PTHR43498:SF1">
    <property type="entry name" value="COB--COM HETERODISULFIDE REDUCTASE IRON-SULFUR SUBUNIT A"/>
    <property type="match status" value="1"/>
</dbReference>
<keyword evidence="5" id="KW-0411">Iron-sulfur</keyword>
<evidence type="ECO:0000256" key="2">
    <source>
        <dbReference type="ARBA" id="ARBA00022723"/>
    </source>
</evidence>
<dbReference type="Proteomes" id="UP000199019">
    <property type="component" value="Unassembled WGS sequence"/>
</dbReference>
<dbReference type="Pfam" id="PF12831">
    <property type="entry name" value="FAD_oxidored"/>
    <property type="match status" value="2"/>
</dbReference>
<dbReference type="SUPFAM" id="SSF51905">
    <property type="entry name" value="FAD/NAD(P)-binding domain"/>
    <property type="match status" value="1"/>
</dbReference>
<keyword evidence="2" id="KW-0479">Metal-binding</keyword>
<dbReference type="PANTHER" id="PTHR43498">
    <property type="entry name" value="FERREDOXIN:COB-COM HETERODISULFIDE REDUCTASE SUBUNIT A"/>
    <property type="match status" value="1"/>
</dbReference>
<evidence type="ECO:0000256" key="4">
    <source>
        <dbReference type="ARBA" id="ARBA00023004"/>
    </source>
</evidence>
<dbReference type="RefSeq" id="WP_091759267.1">
    <property type="nucleotide sequence ID" value="NZ_FOHB01000005.1"/>
</dbReference>
<dbReference type="OrthoDB" id="177652at2"/>
<evidence type="ECO:0000256" key="5">
    <source>
        <dbReference type="ARBA" id="ARBA00023014"/>
    </source>
</evidence>
<dbReference type="STRING" id="587636.SAMN05216199_2836"/>
<dbReference type="EMBL" id="FOHB01000005">
    <property type="protein sequence ID" value="SES32078.1"/>
    <property type="molecule type" value="Genomic_DNA"/>
</dbReference>
<accession>A0A1H9WDT9</accession>
<dbReference type="Gene3D" id="3.50.50.60">
    <property type="entry name" value="FAD/NAD(P)-binding domain"/>
    <property type="match status" value="1"/>
</dbReference>
<feature type="region of interest" description="Disordered" evidence="6">
    <location>
        <begin position="429"/>
        <end position="452"/>
    </location>
</feature>
<proteinExistence type="predicted"/>
<gene>
    <name evidence="7" type="ORF">SAMN05216199_2836</name>
</gene>
<dbReference type="GO" id="GO:0016491">
    <property type="term" value="F:oxidoreductase activity"/>
    <property type="evidence" value="ECO:0007669"/>
    <property type="project" value="UniProtKB-KW"/>
</dbReference>
<dbReference type="GO" id="GO:0051539">
    <property type="term" value="F:4 iron, 4 sulfur cluster binding"/>
    <property type="evidence" value="ECO:0007669"/>
    <property type="project" value="UniProtKB-KW"/>
</dbReference>
<dbReference type="PRINTS" id="PR00419">
    <property type="entry name" value="ADXRDTASE"/>
</dbReference>
<reference evidence="8" key="1">
    <citation type="submission" date="2016-10" db="EMBL/GenBank/DDBJ databases">
        <authorList>
            <person name="Varghese N."/>
            <person name="Submissions S."/>
        </authorList>
    </citation>
    <scope>NUCLEOTIDE SEQUENCE [LARGE SCALE GENOMIC DNA]</scope>
    <source>
        <strain evidence="8">CGMCC 1.6963</strain>
    </source>
</reference>
<dbReference type="InterPro" id="IPR039650">
    <property type="entry name" value="HdrA-like"/>
</dbReference>